<dbReference type="eggNOG" id="ENOG5032QWE">
    <property type="taxonomic scope" value="Bacteria"/>
</dbReference>
<gene>
    <name evidence="1" type="ORF">X805_37930</name>
</gene>
<dbReference type="STRING" id="34103.SAMN05421778_111139"/>
<reference evidence="1 2" key="1">
    <citation type="journal article" date="2014" name="FEMS Microbiol. Ecol.">
        <title>Sphaerotilus natans encrusted with nanoball-shaped Fe(III) oxide minerals formed by nitrate-reducing mixotrophic Fe(II) oxidation.</title>
        <authorList>
            <person name="Park S."/>
            <person name="Kim D.H."/>
            <person name="Lee J.H."/>
            <person name="Hur H.G."/>
        </authorList>
    </citation>
    <scope>NUCLEOTIDE SEQUENCE [LARGE SCALE GENOMIC DNA]</scope>
    <source>
        <strain evidence="1 2">DSM 6575</strain>
    </source>
</reference>
<proteinExistence type="predicted"/>
<dbReference type="AlphaFoldDB" id="A0A059KGW0"/>
<dbReference type="Proteomes" id="UP000026714">
    <property type="component" value="Unassembled WGS sequence"/>
</dbReference>
<accession>A0A059KGW0</accession>
<comment type="caution">
    <text evidence="1">The sequence shown here is derived from an EMBL/GenBank/DDBJ whole genome shotgun (WGS) entry which is preliminary data.</text>
</comment>
<organism evidence="1 2">
    <name type="scientific">Sphaerotilus natans subsp. natans DSM 6575</name>
    <dbReference type="NCBI Taxonomy" id="1286631"/>
    <lineage>
        <taxon>Bacteria</taxon>
        <taxon>Pseudomonadati</taxon>
        <taxon>Pseudomonadota</taxon>
        <taxon>Betaproteobacteria</taxon>
        <taxon>Burkholderiales</taxon>
        <taxon>Sphaerotilaceae</taxon>
        <taxon>Sphaerotilus</taxon>
    </lineage>
</organism>
<evidence type="ECO:0000313" key="1">
    <source>
        <dbReference type="EMBL" id="KDB50585.1"/>
    </source>
</evidence>
<name>A0A059KGW0_9BURK</name>
<sequence length="268" mass="29241">MTVELEVRDVAETKPLREGAICKVGRDQHEFLLVRRGGHTDDGYDQSMRNTGTRAYIGLLASCAPIADPLQRAVIRYGATLGDVYRACGARVRIESDFTLPIFVCMKGLTPSFELAKSLVEAAGSIVVTDSGQIAFRRLPEMLAQAPVVEMREDSAEQISSNLLERQFVPSVFSTDRTGEFLQGRTDSARGIAYRPRASMDILNNMRSVPITRRRVMSGFAPHINAGHCITLAGTRYFVLTAAHAFETGGDGTDSVQASTLWLAQVAA</sequence>
<keyword evidence="2" id="KW-1185">Reference proteome</keyword>
<dbReference type="EMBL" id="AZRA01000125">
    <property type="protein sequence ID" value="KDB50585.1"/>
    <property type="molecule type" value="Genomic_DNA"/>
</dbReference>
<evidence type="ECO:0000313" key="2">
    <source>
        <dbReference type="Proteomes" id="UP000026714"/>
    </source>
</evidence>
<protein>
    <submittedName>
        <fullName evidence="1">Uncharacterized protein</fullName>
    </submittedName>
</protein>